<feature type="domain" description="Flagellar hook-associated protein 1 D2-like" evidence="9">
    <location>
        <begin position="347"/>
        <end position="420"/>
    </location>
</feature>
<dbReference type="Pfam" id="PF22638">
    <property type="entry name" value="FlgK_D1"/>
    <property type="match status" value="1"/>
</dbReference>
<dbReference type="InterPro" id="IPR002371">
    <property type="entry name" value="FlgK"/>
</dbReference>
<feature type="domain" description="Flagellar basal body rod protein N-terminal" evidence="7">
    <location>
        <begin position="8"/>
        <end position="36"/>
    </location>
</feature>
<evidence type="ECO:0000256" key="2">
    <source>
        <dbReference type="ARBA" id="ARBA00004613"/>
    </source>
</evidence>
<keyword evidence="12" id="KW-1185">Reference proteome</keyword>
<keyword evidence="5" id="KW-0964">Secreted</keyword>
<dbReference type="InterPro" id="IPR049119">
    <property type="entry name" value="FlgK_D2-like"/>
</dbReference>
<dbReference type="InterPro" id="IPR053927">
    <property type="entry name" value="FlgK_helical"/>
</dbReference>
<keyword evidence="11" id="KW-0966">Cell projection</keyword>
<keyword evidence="11" id="KW-0969">Cilium</keyword>
<evidence type="ECO:0000313" key="11">
    <source>
        <dbReference type="EMBL" id="MEK8034625.1"/>
    </source>
</evidence>
<dbReference type="Proteomes" id="UP001371218">
    <property type="component" value="Unassembled WGS sequence"/>
</dbReference>
<keyword evidence="6" id="KW-0975">Bacterial flagellum</keyword>
<name>A0ABU9C1A9_9BURK</name>
<feature type="domain" description="Flagellar hook-associated protein FlgK helical" evidence="10">
    <location>
        <begin position="94"/>
        <end position="327"/>
    </location>
</feature>
<comment type="subcellular location">
    <subcellularLocation>
        <location evidence="1">Bacterial flagellum</location>
    </subcellularLocation>
    <subcellularLocation>
        <location evidence="2">Secreted</location>
    </subcellularLocation>
</comment>
<evidence type="ECO:0000313" key="12">
    <source>
        <dbReference type="Proteomes" id="UP001371218"/>
    </source>
</evidence>
<dbReference type="Pfam" id="PF00460">
    <property type="entry name" value="Flg_bb_rod"/>
    <property type="match status" value="1"/>
</dbReference>
<dbReference type="PRINTS" id="PR01005">
    <property type="entry name" value="FLGHOOKAP1"/>
</dbReference>
<evidence type="ECO:0000259" key="7">
    <source>
        <dbReference type="Pfam" id="PF00460"/>
    </source>
</evidence>
<dbReference type="Pfam" id="PF21158">
    <property type="entry name" value="flgK_1st_1"/>
    <property type="match status" value="1"/>
</dbReference>
<evidence type="ECO:0000259" key="10">
    <source>
        <dbReference type="Pfam" id="PF22638"/>
    </source>
</evidence>
<sequence length="653" mass="67930">MASSTLMSIGMRAMFANTASLNVTGHNIANANVEGYSRQEVELATASGQFTGAGFFGKGVNVVNVKRAHDQFLTMQAAAAKSMAAADESRYTQLSQLEDVFPPGDQGLGYAMGDFFAAMVDLANSPGDSSARQAVLARAADVSDRFSNASNRLDVLQAGVRSDMENSAQTVTALAARVADINKQIAANRGQTQQPNDLLDQRDQLISQISQYVNVTTIPASDGTVGVFLAGGHRLVLGGESAELTVRADDLDASRVGLAISSNGSALPLSDDLLTSGSIAGLLRFQNDDLVTARNRLGQMALAFASQVNHAQSMGIDLNGNTGSDIFEVGAPLALPAATNARDVNGQLISNVSIDIADASLLQASDYSLQADPNNAGQYELVRLSDGLTRSVADGDTIDGFTVHIGTPAPTATDRFLLQPVGQAASGMHRVLDDPNGVAAALPVQATLGLDNTGTATIDLLRMTDGTVDPELTATITFSDDTGAYTWELRDRTTGALASSGTGQWTAGEPIELNGFALELNGVPLTGDTVTVDKTLFPATNNGNALAQSRLADESFVGRTLDGSGNYVGGATATDAYADTMANIGVRVQSARVSTQISNATATQMSEALASKTGVNLDEEAARLIQFQQGYQAAAKVLQVAQSVFDTMLQIGS</sequence>
<evidence type="ECO:0000256" key="3">
    <source>
        <dbReference type="ARBA" id="ARBA00009677"/>
    </source>
</evidence>
<evidence type="ECO:0000256" key="5">
    <source>
        <dbReference type="ARBA" id="ARBA00022525"/>
    </source>
</evidence>
<feature type="domain" description="Flagellar basal-body/hook protein C-terminal" evidence="8">
    <location>
        <begin position="612"/>
        <end position="651"/>
    </location>
</feature>
<reference evidence="11 12" key="1">
    <citation type="submission" date="2024-04" db="EMBL/GenBank/DDBJ databases">
        <title>Novel species of the genus Ideonella isolated from streams.</title>
        <authorList>
            <person name="Lu H."/>
        </authorList>
    </citation>
    <scope>NUCLEOTIDE SEQUENCE [LARGE SCALE GENOMIC DNA]</scope>
    <source>
        <strain evidence="11 12">DXS29W</strain>
    </source>
</reference>
<dbReference type="PANTHER" id="PTHR30033">
    <property type="entry name" value="FLAGELLAR HOOK-ASSOCIATED PROTEIN 1"/>
    <property type="match status" value="1"/>
</dbReference>
<proteinExistence type="inferred from homology"/>
<comment type="caution">
    <text evidence="11">The sequence shown here is derived from an EMBL/GenBank/DDBJ whole genome shotgun (WGS) entry which is preliminary data.</text>
</comment>
<protein>
    <recommendedName>
        <fullName evidence="4">Flagellar hook-associated protein 1</fullName>
    </recommendedName>
</protein>
<gene>
    <name evidence="11" type="primary">flgK</name>
    <name evidence="11" type="ORF">AACH06_27735</name>
</gene>
<dbReference type="InterPro" id="IPR010930">
    <property type="entry name" value="Flg_bb/hook_C_dom"/>
</dbReference>
<keyword evidence="11" id="KW-0282">Flagellum</keyword>
<organism evidence="11 12">
    <name type="scientific">Ideonella lacteola</name>
    <dbReference type="NCBI Taxonomy" id="2984193"/>
    <lineage>
        <taxon>Bacteria</taxon>
        <taxon>Pseudomonadati</taxon>
        <taxon>Pseudomonadota</taxon>
        <taxon>Betaproteobacteria</taxon>
        <taxon>Burkholderiales</taxon>
        <taxon>Sphaerotilaceae</taxon>
        <taxon>Ideonella</taxon>
    </lineage>
</organism>
<dbReference type="SUPFAM" id="SSF64518">
    <property type="entry name" value="Phase 1 flagellin"/>
    <property type="match status" value="1"/>
</dbReference>
<evidence type="ECO:0000259" key="8">
    <source>
        <dbReference type="Pfam" id="PF06429"/>
    </source>
</evidence>
<dbReference type="InterPro" id="IPR001444">
    <property type="entry name" value="Flag_bb_rod_N"/>
</dbReference>
<evidence type="ECO:0000256" key="1">
    <source>
        <dbReference type="ARBA" id="ARBA00004365"/>
    </source>
</evidence>
<dbReference type="RefSeq" id="WP_341429054.1">
    <property type="nucleotide sequence ID" value="NZ_JBBUTG010000032.1"/>
</dbReference>
<dbReference type="Pfam" id="PF06429">
    <property type="entry name" value="Flg_bbr_C"/>
    <property type="match status" value="1"/>
</dbReference>
<comment type="similarity">
    <text evidence="3">Belongs to the flagella basal body rod proteins family.</text>
</comment>
<evidence type="ECO:0000259" key="9">
    <source>
        <dbReference type="Pfam" id="PF21158"/>
    </source>
</evidence>
<evidence type="ECO:0000256" key="4">
    <source>
        <dbReference type="ARBA" id="ARBA00016244"/>
    </source>
</evidence>
<dbReference type="EMBL" id="JBBUTG010000032">
    <property type="protein sequence ID" value="MEK8034625.1"/>
    <property type="molecule type" value="Genomic_DNA"/>
</dbReference>
<evidence type="ECO:0000256" key="6">
    <source>
        <dbReference type="ARBA" id="ARBA00023143"/>
    </source>
</evidence>
<dbReference type="PANTHER" id="PTHR30033:SF1">
    <property type="entry name" value="FLAGELLAR HOOK-ASSOCIATED PROTEIN 1"/>
    <property type="match status" value="1"/>
</dbReference>
<accession>A0ABU9C1A9</accession>
<dbReference type="NCBIfam" id="TIGR02492">
    <property type="entry name" value="flgK_ends"/>
    <property type="match status" value="1"/>
</dbReference>